<protein>
    <submittedName>
        <fullName evidence="2">Uncharacterized protein</fullName>
    </submittedName>
</protein>
<evidence type="ECO:0000256" key="1">
    <source>
        <dbReference type="SAM" id="Phobius"/>
    </source>
</evidence>
<evidence type="ECO:0000313" key="2">
    <source>
        <dbReference type="EMBL" id="QCB94662.1"/>
    </source>
</evidence>
<keyword evidence="1" id="KW-1133">Transmembrane helix</keyword>
<accession>A0A4P7SKD5</accession>
<keyword evidence="1" id="KW-0472">Membrane</keyword>
<name>A0A4P7SKD5_9CELL</name>
<dbReference type="Proteomes" id="UP000296469">
    <property type="component" value="Chromosome"/>
</dbReference>
<sequence length="204" mass="20876">MTRETLPPQHTAAVTASDGAAYERIWSEYTQQLSTLRTRAATYVAALASITGVLGTVAVLSTGTRLEQLSRPWGVVAGVLVLLAAAAVVTGLVLVYDAATTTPWDAGRDTLEPYIATARVDGAAAAWTSAVTTAVGRARTSLTVALWVSVGAVALMAAALSLGWWGPTGGAATGTWCVQVGGTTLEVDAPPRLVDGTYEVVACG</sequence>
<feature type="transmembrane region" description="Helical" evidence="1">
    <location>
        <begin position="40"/>
        <end position="61"/>
    </location>
</feature>
<evidence type="ECO:0000313" key="3">
    <source>
        <dbReference type="Proteomes" id="UP000296469"/>
    </source>
</evidence>
<dbReference type="EMBL" id="CP039291">
    <property type="protein sequence ID" value="QCB94662.1"/>
    <property type="molecule type" value="Genomic_DNA"/>
</dbReference>
<feature type="transmembrane region" description="Helical" evidence="1">
    <location>
        <begin position="144"/>
        <end position="165"/>
    </location>
</feature>
<dbReference type="KEGG" id="celz:E5225_14950"/>
<keyword evidence="1" id="KW-0812">Transmembrane</keyword>
<dbReference type="RefSeq" id="WP_135973627.1">
    <property type="nucleotide sequence ID" value="NZ_CP039291.1"/>
</dbReference>
<gene>
    <name evidence="2" type="ORF">E5225_14950</name>
</gene>
<reference evidence="2 3" key="1">
    <citation type="submission" date="2019-04" db="EMBL/GenBank/DDBJ databases">
        <title>Isolation and identification of Cellulomonas shaoxiangyii sp. Nov. isolated from feces of the Tibetan antelopes (Pantholops hodgsonii) in the Qinghai-Tibet plateau of China.</title>
        <authorList>
            <person name="Tian Z."/>
        </authorList>
    </citation>
    <scope>NUCLEOTIDE SEQUENCE [LARGE SCALE GENOMIC DNA]</scope>
    <source>
        <strain evidence="2 3">Z28</strain>
    </source>
</reference>
<feature type="transmembrane region" description="Helical" evidence="1">
    <location>
        <begin position="73"/>
        <end position="96"/>
    </location>
</feature>
<dbReference type="AlphaFoldDB" id="A0A4P7SKD5"/>
<organism evidence="2 3">
    <name type="scientific">Cellulomonas shaoxiangyii</name>
    <dbReference type="NCBI Taxonomy" id="2566013"/>
    <lineage>
        <taxon>Bacteria</taxon>
        <taxon>Bacillati</taxon>
        <taxon>Actinomycetota</taxon>
        <taxon>Actinomycetes</taxon>
        <taxon>Micrococcales</taxon>
        <taxon>Cellulomonadaceae</taxon>
        <taxon>Cellulomonas</taxon>
    </lineage>
</organism>
<keyword evidence="3" id="KW-1185">Reference proteome</keyword>
<proteinExistence type="predicted"/>